<evidence type="ECO:0000313" key="2">
    <source>
        <dbReference type="Proteomes" id="UP000264120"/>
    </source>
</evidence>
<proteinExistence type="predicted"/>
<evidence type="ECO:0000313" key="1">
    <source>
        <dbReference type="EMBL" id="AXY23868.1"/>
    </source>
</evidence>
<keyword evidence="1" id="KW-0614">Plasmid</keyword>
<sequence>MGSRGVSVCRKGILRNLLEKRFPKNFFLITGHQMEVMLLLMSNDYILS</sequence>
<dbReference type="Proteomes" id="UP000264120">
    <property type="component" value="Plasmid unnamed1"/>
</dbReference>
<dbReference type="KEGG" id="ksc:CD178_03124"/>
<geneLocation type="plasmid" evidence="1 2">
    <name>unnamed1</name>
</geneLocation>
<gene>
    <name evidence="1" type="ORF">CD178_03124</name>
</gene>
<dbReference type="EMBL" id="CP023037">
    <property type="protein sequence ID" value="AXY23868.1"/>
    <property type="molecule type" value="Genomic_DNA"/>
</dbReference>
<keyword evidence="2" id="KW-1185">Reference proteome</keyword>
<organism evidence="1 2">
    <name type="scientific">Komagataeibacter saccharivorans</name>
    <dbReference type="NCBI Taxonomy" id="265959"/>
    <lineage>
        <taxon>Bacteria</taxon>
        <taxon>Pseudomonadati</taxon>
        <taxon>Pseudomonadota</taxon>
        <taxon>Alphaproteobacteria</taxon>
        <taxon>Acetobacterales</taxon>
        <taxon>Acetobacteraceae</taxon>
        <taxon>Komagataeibacter</taxon>
    </lineage>
</organism>
<dbReference type="AlphaFoldDB" id="A0A347WG75"/>
<protein>
    <submittedName>
        <fullName evidence="1">Uncharacterized protein</fullName>
    </submittedName>
</protein>
<reference evidence="1 2" key="1">
    <citation type="submission" date="2017-08" db="EMBL/GenBank/DDBJ databases">
        <title>Complete genome sequence of Gluconacetobacter saccharivorans CV1 isolated from Fermented Vinegar.</title>
        <authorList>
            <person name="Kim S.-Y."/>
        </authorList>
    </citation>
    <scope>NUCLEOTIDE SEQUENCE [LARGE SCALE GENOMIC DNA]</scope>
    <source>
        <strain evidence="1 2">CV1</strain>
        <plasmid evidence="1 2">unnamed1</plasmid>
    </source>
</reference>
<name>A0A347WG75_9PROT</name>
<accession>A0A347WG75</accession>